<evidence type="ECO:0000256" key="11">
    <source>
        <dbReference type="PIRNR" id="PIRNR000853"/>
    </source>
</evidence>
<dbReference type="EC" id="2.7.9.1" evidence="3 11"/>
<keyword evidence="16" id="KW-1185">Reference proteome</keyword>
<dbReference type="Proteomes" id="UP001150259">
    <property type="component" value="Unassembled WGS sequence"/>
</dbReference>
<dbReference type="NCBIfam" id="TIGR01828">
    <property type="entry name" value="pyru_phos_dikin"/>
    <property type="match status" value="1"/>
</dbReference>
<dbReference type="EMBL" id="JAPFQL010000004">
    <property type="protein sequence ID" value="MDC5695975.1"/>
    <property type="molecule type" value="Genomic_DNA"/>
</dbReference>
<dbReference type="InterPro" id="IPR013815">
    <property type="entry name" value="ATP_grasp_subdomain_1"/>
</dbReference>
<dbReference type="RefSeq" id="WP_272460548.1">
    <property type="nucleotide sequence ID" value="NZ_JAPFQL010000004.1"/>
</dbReference>
<protein>
    <recommendedName>
        <fullName evidence="4 11">Pyruvate, phosphate dikinase</fullName>
        <ecNumber evidence="3 11">2.7.9.1</ecNumber>
    </recommendedName>
</protein>
<evidence type="ECO:0000256" key="10">
    <source>
        <dbReference type="ARBA" id="ARBA00022842"/>
    </source>
</evidence>
<dbReference type="SUPFAM" id="SSF52009">
    <property type="entry name" value="Phosphohistidine domain"/>
    <property type="match status" value="1"/>
</dbReference>
<feature type="domain" description="PEP-utilising enzyme C-terminal" evidence="14">
    <location>
        <begin position="552"/>
        <end position="896"/>
    </location>
</feature>
<dbReference type="InterPro" id="IPR036637">
    <property type="entry name" value="Phosphohistidine_dom_sf"/>
</dbReference>
<keyword evidence="7" id="KW-0547">Nucleotide-binding</keyword>
<evidence type="ECO:0000313" key="15">
    <source>
        <dbReference type="EMBL" id="MDC5695975.1"/>
    </source>
</evidence>
<dbReference type="PANTHER" id="PTHR22931:SF9">
    <property type="entry name" value="PYRUVATE, PHOSPHATE DIKINASE 1, CHLOROPLASTIC"/>
    <property type="match status" value="1"/>
</dbReference>
<dbReference type="Pfam" id="PF02896">
    <property type="entry name" value="PEP-utilizers_C"/>
    <property type="match status" value="1"/>
</dbReference>
<organism evidence="15 16">
    <name type="scientific">Intrasporangium calvum</name>
    <dbReference type="NCBI Taxonomy" id="53358"/>
    <lineage>
        <taxon>Bacteria</taxon>
        <taxon>Bacillati</taxon>
        <taxon>Actinomycetota</taxon>
        <taxon>Actinomycetes</taxon>
        <taxon>Micrococcales</taxon>
        <taxon>Intrasporangiaceae</taxon>
        <taxon>Intrasporangium</taxon>
    </lineage>
</organism>
<sequence>MTATDLTMPINTSGRPLVLEFHEGDRTMAELLGGKGAGLAEMTRLGLPVPPGFIVTTEACRAYLAAGGDPEGLWDQVDAALADLETRSGLVLGDPDRPLLVSVRSGAKFSMPGMMETVLNIGMNDEVVAALAERGEAHFAWDSYRRLAQMYGRTVLGVEGARFDDLLTEARADAGVATDAELDDAHLQRLAAAFRELIMAETGKELPQDARTQMREAVRAVFRSWNGERARLYRAHEGIPDDLGTAVNVVQMVFGNRGDRSGSGVCFTRDPVTGAPGAFGDYLPNAQGEDVVSGVRSPMDLSELHRRDPEIHDELTRHLQTLETHYRDLCDVEFTVERGRLWILQTRLGKRSPAAAFRIAVELADEGVIDLDEALTRVNGHQLTSLLHPSFQIGAASPLAGGLAASPGAAVGQLVFDAATAMEWAGLGRDVVLARPETSPDDFGGMLAAKAVITSRGGLTSHAAVVARGLGKTCVTGIEEMLVDPVGRVATFNGSHVLAEGTVVSVDGSTGEIFEGSREIQASVVATAIQATASDATTEPPADPTAGAVLRLLQQADKRRTMGVRANAETPEEARTARRYGAEGIGLCRTEHMLMGPRRALVERVVTDDDAPGALEEIEALALDEFTTLLTVMEGLPVVVRLLDPPLHEFLPDLVDLSVAAAVAAAQGEAEDPVAEKRLAAVRRLHEANPMLGLRGVRLLLVHPEVAEVQVRALAEAAARLLAEGRNVRPEVMLPLVAEVAELSAARERLESVIADVAARHGTTLDIPVGVMIELPRAALTAGALAAHADFFSFGTNDLTQTTWGISRDDAEASFLAAYREEGIIAADPFQTLDEVGVGALVRTAVEQGRATRRDLELGVCGEHAGDPTSIGFFAGAGIDYLSCSPPRVPVARLEAGRQAVLRSAGSRAASDTR</sequence>
<feature type="domain" description="Pyruvate phosphate dikinase AMP/ATP-binding" evidence="13">
    <location>
        <begin position="313"/>
        <end position="356"/>
    </location>
</feature>
<comment type="cofactor">
    <cofactor evidence="1 11">
        <name>Mg(2+)</name>
        <dbReference type="ChEBI" id="CHEBI:18420"/>
    </cofactor>
</comment>
<dbReference type="Pfam" id="PF00391">
    <property type="entry name" value="PEP-utilizers"/>
    <property type="match status" value="1"/>
</dbReference>
<evidence type="ECO:0000259" key="12">
    <source>
        <dbReference type="Pfam" id="PF00391"/>
    </source>
</evidence>
<dbReference type="PANTHER" id="PTHR22931">
    <property type="entry name" value="PHOSPHOENOLPYRUVATE DIKINASE-RELATED"/>
    <property type="match status" value="1"/>
</dbReference>
<dbReference type="InterPro" id="IPR010121">
    <property type="entry name" value="Pyruvate_phosphate_dikinase"/>
</dbReference>
<keyword evidence="15" id="KW-0670">Pyruvate</keyword>
<keyword evidence="9" id="KW-0067">ATP-binding</keyword>
<dbReference type="SUPFAM" id="SSF56059">
    <property type="entry name" value="Glutathione synthetase ATP-binding domain-like"/>
    <property type="match status" value="1"/>
</dbReference>
<dbReference type="InterPro" id="IPR000121">
    <property type="entry name" value="PEP_util_C"/>
</dbReference>
<evidence type="ECO:0000256" key="5">
    <source>
        <dbReference type="ARBA" id="ARBA00022679"/>
    </source>
</evidence>
<evidence type="ECO:0000256" key="2">
    <source>
        <dbReference type="ARBA" id="ARBA00007837"/>
    </source>
</evidence>
<comment type="catalytic activity">
    <reaction evidence="11">
        <text>pyruvate + phosphate + ATP = phosphoenolpyruvate + AMP + diphosphate + H(+)</text>
        <dbReference type="Rhea" id="RHEA:10756"/>
        <dbReference type="ChEBI" id="CHEBI:15361"/>
        <dbReference type="ChEBI" id="CHEBI:15378"/>
        <dbReference type="ChEBI" id="CHEBI:30616"/>
        <dbReference type="ChEBI" id="CHEBI:33019"/>
        <dbReference type="ChEBI" id="CHEBI:43474"/>
        <dbReference type="ChEBI" id="CHEBI:58702"/>
        <dbReference type="ChEBI" id="CHEBI:456215"/>
        <dbReference type="EC" id="2.7.9.1"/>
    </reaction>
</comment>
<keyword evidence="8" id="KW-0418">Kinase</keyword>
<proteinExistence type="inferred from homology"/>
<comment type="caution">
    <text evidence="15">The sequence shown here is derived from an EMBL/GenBank/DDBJ whole genome shotgun (WGS) entry which is preliminary data.</text>
</comment>
<dbReference type="GO" id="GO:0050242">
    <property type="term" value="F:pyruvate, phosphate dikinase activity"/>
    <property type="evidence" value="ECO:0007669"/>
    <property type="project" value="UniProtKB-EC"/>
</dbReference>
<dbReference type="InterPro" id="IPR015813">
    <property type="entry name" value="Pyrv/PenolPyrv_kinase-like_dom"/>
</dbReference>
<dbReference type="InterPro" id="IPR008279">
    <property type="entry name" value="PEP-util_enz_mobile_dom"/>
</dbReference>
<evidence type="ECO:0000259" key="14">
    <source>
        <dbReference type="Pfam" id="PF02896"/>
    </source>
</evidence>
<keyword evidence="10" id="KW-0460">Magnesium</keyword>
<evidence type="ECO:0000259" key="13">
    <source>
        <dbReference type="Pfam" id="PF01326"/>
    </source>
</evidence>
<evidence type="ECO:0000313" key="16">
    <source>
        <dbReference type="Proteomes" id="UP001150259"/>
    </source>
</evidence>
<evidence type="ECO:0000256" key="3">
    <source>
        <dbReference type="ARBA" id="ARBA00011994"/>
    </source>
</evidence>
<dbReference type="Pfam" id="PF01326">
    <property type="entry name" value="PPDK_N"/>
    <property type="match status" value="2"/>
</dbReference>
<evidence type="ECO:0000256" key="6">
    <source>
        <dbReference type="ARBA" id="ARBA00022723"/>
    </source>
</evidence>
<dbReference type="NCBIfam" id="NF004531">
    <property type="entry name" value="PRK05878.1"/>
    <property type="match status" value="1"/>
</dbReference>
<dbReference type="Gene3D" id="1.20.80.30">
    <property type="match status" value="1"/>
</dbReference>
<reference evidence="15 16" key="1">
    <citation type="submission" date="2022-11" db="EMBL/GenBank/DDBJ databases">
        <title>Anaerobic phenanthrene biodegradation by a DNRA strain PheN6.</title>
        <authorList>
            <person name="Zhang Z."/>
        </authorList>
    </citation>
    <scope>NUCLEOTIDE SEQUENCE [LARGE SCALE GENOMIC DNA]</scope>
    <source>
        <strain evidence="15 16">PheN6</strain>
    </source>
</reference>
<dbReference type="PIRSF" id="PIRSF000853">
    <property type="entry name" value="PPDK"/>
    <property type="match status" value="1"/>
</dbReference>
<dbReference type="InterPro" id="IPR018274">
    <property type="entry name" value="PEP_util_AS"/>
</dbReference>
<evidence type="ECO:0000256" key="7">
    <source>
        <dbReference type="ARBA" id="ARBA00022741"/>
    </source>
</evidence>
<feature type="domain" description="Pyruvate phosphate dikinase AMP/ATP-binding" evidence="13">
    <location>
        <begin position="70"/>
        <end position="298"/>
    </location>
</feature>
<feature type="domain" description="PEP-utilising enzyme mobile" evidence="12">
    <location>
        <begin position="430"/>
        <end position="511"/>
    </location>
</feature>
<evidence type="ECO:0000256" key="9">
    <source>
        <dbReference type="ARBA" id="ARBA00022840"/>
    </source>
</evidence>
<evidence type="ECO:0000256" key="1">
    <source>
        <dbReference type="ARBA" id="ARBA00001946"/>
    </source>
</evidence>
<accession>A0ABT5GCG2</accession>
<dbReference type="Gene3D" id="1.10.189.10">
    <property type="entry name" value="Pyruvate Phosphate Dikinase, domain 2"/>
    <property type="match status" value="1"/>
</dbReference>
<gene>
    <name evidence="15" type="primary">ppdK</name>
    <name evidence="15" type="ORF">OO014_01805</name>
</gene>
<name>A0ABT5GCG2_9MICO</name>
<dbReference type="Gene3D" id="3.50.30.10">
    <property type="entry name" value="Phosphohistidine domain"/>
    <property type="match status" value="1"/>
</dbReference>
<evidence type="ECO:0000256" key="8">
    <source>
        <dbReference type="ARBA" id="ARBA00022777"/>
    </source>
</evidence>
<keyword evidence="5 15" id="KW-0808">Transferase</keyword>
<dbReference type="InterPro" id="IPR040442">
    <property type="entry name" value="Pyrv_kinase-like_dom_sf"/>
</dbReference>
<dbReference type="SUPFAM" id="SSF51621">
    <property type="entry name" value="Phosphoenolpyruvate/pyruvate domain"/>
    <property type="match status" value="1"/>
</dbReference>
<keyword evidence="6" id="KW-0479">Metal-binding</keyword>
<comment type="similarity">
    <text evidence="2 11">Belongs to the PEP-utilizing enzyme family.</text>
</comment>
<evidence type="ECO:0000256" key="4">
    <source>
        <dbReference type="ARBA" id="ARBA00020138"/>
    </source>
</evidence>
<dbReference type="InterPro" id="IPR002192">
    <property type="entry name" value="PPDK_AMP/ATP-bd"/>
</dbReference>
<dbReference type="Gene3D" id="3.30.1490.20">
    <property type="entry name" value="ATP-grasp fold, A domain"/>
    <property type="match status" value="1"/>
</dbReference>
<dbReference type="Gene3D" id="3.20.20.60">
    <property type="entry name" value="Phosphoenolpyruvate-binding domains"/>
    <property type="match status" value="1"/>
</dbReference>
<dbReference type="PROSITE" id="PS00370">
    <property type="entry name" value="PEP_ENZYMES_PHOS_SITE"/>
    <property type="match status" value="1"/>
</dbReference>
<dbReference type="Gene3D" id="3.30.470.20">
    <property type="entry name" value="ATP-grasp fold, B domain"/>
    <property type="match status" value="1"/>
</dbReference>